<feature type="binding site" description="axial binding residue" evidence="9">
    <location>
        <position position="481"/>
    </location>
    <ligand>
        <name>heme</name>
        <dbReference type="ChEBI" id="CHEBI:30413"/>
    </ligand>
    <ligandPart>
        <name>Fe</name>
        <dbReference type="ChEBI" id="CHEBI:18248"/>
    </ligandPart>
</feature>
<dbReference type="PANTHER" id="PTHR24305:SF107">
    <property type="entry name" value="P450, PUTATIVE (EUROFUNG)-RELATED"/>
    <property type="match status" value="1"/>
</dbReference>
<evidence type="ECO:0000256" key="7">
    <source>
        <dbReference type="ARBA" id="ARBA00023004"/>
    </source>
</evidence>
<accession>A0A6A6BRM6</accession>
<organism evidence="11 12">
    <name type="scientific">Aplosporella prunicola CBS 121167</name>
    <dbReference type="NCBI Taxonomy" id="1176127"/>
    <lineage>
        <taxon>Eukaryota</taxon>
        <taxon>Fungi</taxon>
        <taxon>Dikarya</taxon>
        <taxon>Ascomycota</taxon>
        <taxon>Pezizomycotina</taxon>
        <taxon>Dothideomycetes</taxon>
        <taxon>Dothideomycetes incertae sedis</taxon>
        <taxon>Botryosphaeriales</taxon>
        <taxon>Aplosporellaceae</taxon>
        <taxon>Aplosporella</taxon>
    </lineage>
</organism>
<dbReference type="InterPro" id="IPR002403">
    <property type="entry name" value="Cyt_P450_E_grp-IV"/>
</dbReference>
<evidence type="ECO:0000256" key="8">
    <source>
        <dbReference type="ARBA" id="ARBA00023033"/>
    </source>
</evidence>
<keyword evidence="8" id="KW-0503">Monooxygenase</keyword>
<dbReference type="RefSeq" id="XP_033402451.1">
    <property type="nucleotide sequence ID" value="XM_033536396.1"/>
</dbReference>
<dbReference type="GO" id="GO:0004497">
    <property type="term" value="F:monooxygenase activity"/>
    <property type="evidence" value="ECO:0007669"/>
    <property type="project" value="UniProtKB-KW"/>
</dbReference>
<evidence type="ECO:0000256" key="4">
    <source>
        <dbReference type="ARBA" id="ARBA00022617"/>
    </source>
</evidence>
<evidence type="ECO:0000313" key="11">
    <source>
        <dbReference type="EMBL" id="KAF2146742.1"/>
    </source>
</evidence>
<evidence type="ECO:0000256" key="3">
    <source>
        <dbReference type="ARBA" id="ARBA00010617"/>
    </source>
</evidence>
<dbReference type="PRINTS" id="PR00385">
    <property type="entry name" value="P450"/>
</dbReference>
<dbReference type="PANTHER" id="PTHR24305">
    <property type="entry name" value="CYTOCHROME P450"/>
    <property type="match status" value="1"/>
</dbReference>
<reference evidence="11" key="1">
    <citation type="journal article" date="2020" name="Stud. Mycol.">
        <title>101 Dothideomycetes genomes: a test case for predicting lifestyles and emergence of pathogens.</title>
        <authorList>
            <person name="Haridas S."/>
            <person name="Albert R."/>
            <person name="Binder M."/>
            <person name="Bloem J."/>
            <person name="Labutti K."/>
            <person name="Salamov A."/>
            <person name="Andreopoulos B."/>
            <person name="Baker S."/>
            <person name="Barry K."/>
            <person name="Bills G."/>
            <person name="Bluhm B."/>
            <person name="Cannon C."/>
            <person name="Castanera R."/>
            <person name="Culley D."/>
            <person name="Daum C."/>
            <person name="Ezra D."/>
            <person name="Gonzalez J."/>
            <person name="Henrissat B."/>
            <person name="Kuo A."/>
            <person name="Liang C."/>
            <person name="Lipzen A."/>
            <person name="Lutzoni F."/>
            <person name="Magnuson J."/>
            <person name="Mondo S."/>
            <person name="Nolan M."/>
            <person name="Ohm R."/>
            <person name="Pangilinan J."/>
            <person name="Park H.-J."/>
            <person name="Ramirez L."/>
            <person name="Alfaro M."/>
            <person name="Sun H."/>
            <person name="Tritt A."/>
            <person name="Yoshinaga Y."/>
            <person name="Zwiers L.-H."/>
            <person name="Turgeon B."/>
            <person name="Goodwin S."/>
            <person name="Spatafora J."/>
            <person name="Crous P."/>
            <person name="Grigoriev I."/>
        </authorList>
    </citation>
    <scope>NUCLEOTIDE SEQUENCE</scope>
    <source>
        <strain evidence="11">CBS 121167</strain>
    </source>
</reference>
<dbReference type="InterPro" id="IPR036396">
    <property type="entry name" value="Cyt_P450_sf"/>
</dbReference>
<comment type="pathway">
    <text evidence="2">Secondary metabolite biosynthesis.</text>
</comment>
<dbReference type="AlphaFoldDB" id="A0A6A6BRM6"/>
<keyword evidence="5 9" id="KW-0479">Metal-binding</keyword>
<evidence type="ECO:0000256" key="2">
    <source>
        <dbReference type="ARBA" id="ARBA00005179"/>
    </source>
</evidence>
<proteinExistence type="inferred from homology"/>
<evidence type="ECO:0000256" key="10">
    <source>
        <dbReference type="SAM" id="Phobius"/>
    </source>
</evidence>
<feature type="transmembrane region" description="Helical" evidence="10">
    <location>
        <begin position="6"/>
        <end position="29"/>
    </location>
</feature>
<keyword evidence="6" id="KW-0560">Oxidoreductase</keyword>
<name>A0A6A6BRM6_9PEZI</name>
<keyword evidence="10" id="KW-1133">Transmembrane helix</keyword>
<dbReference type="OrthoDB" id="10029320at2759"/>
<dbReference type="InterPro" id="IPR001128">
    <property type="entry name" value="Cyt_P450"/>
</dbReference>
<dbReference type="Proteomes" id="UP000799438">
    <property type="component" value="Unassembled WGS sequence"/>
</dbReference>
<keyword evidence="10" id="KW-0812">Transmembrane</keyword>
<sequence>METFGATLYSRCITSLVVAVFSGVVYVLVKAYKARSVVNHLRKQGLPMTEFNWITGHMLAIKAFIENLPPDAITNYIMTTMAFSLKKNAFYLDFWPLSEPILVVTSPLLASQLTQEFNPPKPNNIEAAFAYLCGGPNIFTMSDVSWKRWRSIFSPGFSSANMLEQTAKIVDQCHIFCSKIRQCAREGEMFYLEEHTLRLTLDVIGIISMDTHFNYQHEDSDMPKSLRGLIEWVSFGTEMNPFNRWTPKRPFMAAYYGHKIDRFINNELKKRYAERKASLSTNQGLKQLRHSTRGKSVVALALDAYSAEEKSDSLDETFLYYARSQIRLFLFAGHDTTSSTMVYLIHFLYLNSDCLARIRAEHNSVLGLDPVDTGNRLSDKPTLLNQLPYTTACIKETLRLFPPASSMRIGGPNTVLVDEDGTRYPTEGCSVWALHLALQRNPDFWPSADKFIPERWLVGPEDPLHPVKGAWRPFEFGPRNCIGQALAIAELKIMLAMTVREFDFKNAYDEWDRLHPSKHIKTVLGDRAYQVEGGGGGAHAANKYPCRVYMAQNGKAGE</sequence>
<dbReference type="GO" id="GO:0005506">
    <property type="term" value="F:iron ion binding"/>
    <property type="evidence" value="ECO:0007669"/>
    <property type="project" value="InterPro"/>
</dbReference>
<dbReference type="GeneID" id="54293892"/>
<evidence type="ECO:0000313" key="12">
    <source>
        <dbReference type="Proteomes" id="UP000799438"/>
    </source>
</evidence>
<dbReference type="Gene3D" id="1.10.630.10">
    <property type="entry name" value="Cytochrome P450"/>
    <property type="match status" value="1"/>
</dbReference>
<dbReference type="PRINTS" id="PR00465">
    <property type="entry name" value="EP450IV"/>
</dbReference>
<evidence type="ECO:0000256" key="5">
    <source>
        <dbReference type="ARBA" id="ARBA00022723"/>
    </source>
</evidence>
<keyword evidence="7 9" id="KW-0408">Iron</keyword>
<gene>
    <name evidence="11" type="ORF">K452DRAFT_219101</name>
</gene>
<evidence type="ECO:0000256" key="6">
    <source>
        <dbReference type="ARBA" id="ARBA00023002"/>
    </source>
</evidence>
<dbReference type="CDD" id="cd11051">
    <property type="entry name" value="CYP59-like"/>
    <property type="match status" value="1"/>
</dbReference>
<dbReference type="GO" id="GO:0016705">
    <property type="term" value="F:oxidoreductase activity, acting on paired donors, with incorporation or reduction of molecular oxygen"/>
    <property type="evidence" value="ECO:0007669"/>
    <property type="project" value="InterPro"/>
</dbReference>
<protein>
    <submittedName>
        <fullName evidence="11">Uncharacterized protein</fullName>
    </submittedName>
</protein>
<evidence type="ECO:0000256" key="1">
    <source>
        <dbReference type="ARBA" id="ARBA00001971"/>
    </source>
</evidence>
<dbReference type="GO" id="GO:0020037">
    <property type="term" value="F:heme binding"/>
    <property type="evidence" value="ECO:0007669"/>
    <property type="project" value="InterPro"/>
</dbReference>
<evidence type="ECO:0000256" key="9">
    <source>
        <dbReference type="PIRSR" id="PIRSR602403-1"/>
    </source>
</evidence>
<comment type="cofactor">
    <cofactor evidence="1 9">
        <name>heme</name>
        <dbReference type="ChEBI" id="CHEBI:30413"/>
    </cofactor>
</comment>
<keyword evidence="4 9" id="KW-0349">Heme</keyword>
<dbReference type="SUPFAM" id="SSF48264">
    <property type="entry name" value="Cytochrome P450"/>
    <property type="match status" value="1"/>
</dbReference>
<dbReference type="InterPro" id="IPR050121">
    <property type="entry name" value="Cytochrome_P450_monoxygenase"/>
</dbReference>
<comment type="similarity">
    <text evidence="3">Belongs to the cytochrome P450 family.</text>
</comment>
<dbReference type="EMBL" id="ML995475">
    <property type="protein sequence ID" value="KAF2146742.1"/>
    <property type="molecule type" value="Genomic_DNA"/>
</dbReference>
<dbReference type="Pfam" id="PF00067">
    <property type="entry name" value="p450"/>
    <property type="match status" value="1"/>
</dbReference>
<keyword evidence="10" id="KW-0472">Membrane</keyword>
<keyword evidence="12" id="KW-1185">Reference proteome</keyword>